<dbReference type="PANTHER" id="PTHR36305:SF1">
    <property type="entry name" value="PHOSPHATIDYLGLYCEROPHOSPHATASE A"/>
    <property type="match status" value="1"/>
</dbReference>
<dbReference type="AlphaFoldDB" id="A0A0F9MHC2"/>
<evidence type="ECO:0000256" key="1">
    <source>
        <dbReference type="SAM" id="Phobius"/>
    </source>
</evidence>
<dbReference type="GO" id="GO:0008962">
    <property type="term" value="F:phosphatidylglycerophosphatase activity"/>
    <property type="evidence" value="ECO:0007669"/>
    <property type="project" value="InterPro"/>
</dbReference>
<protein>
    <recommendedName>
        <fullName evidence="2">YutG/PgpA domain-containing protein</fullName>
    </recommendedName>
</protein>
<dbReference type="CDD" id="cd06971">
    <property type="entry name" value="PgpA"/>
    <property type="match status" value="1"/>
</dbReference>
<dbReference type="Pfam" id="PF04608">
    <property type="entry name" value="PgpA"/>
    <property type="match status" value="1"/>
</dbReference>
<dbReference type="PANTHER" id="PTHR36305">
    <property type="entry name" value="PHOSPHATIDYLGLYCEROPHOSPHATASE A"/>
    <property type="match status" value="1"/>
</dbReference>
<keyword evidence="1" id="KW-0472">Membrane</keyword>
<dbReference type="PIRSF" id="PIRSF006162">
    <property type="entry name" value="PgpA"/>
    <property type="match status" value="1"/>
</dbReference>
<evidence type="ECO:0000313" key="3">
    <source>
        <dbReference type="EMBL" id="KKM98676.1"/>
    </source>
</evidence>
<feature type="transmembrane region" description="Helical" evidence="1">
    <location>
        <begin position="43"/>
        <end position="61"/>
    </location>
</feature>
<accession>A0A0F9MHC2</accession>
<keyword evidence="1" id="KW-1133">Transmembrane helix</keyword>
<proteinExistence type="predicted"/>
<dbReference type="InterPro" id="IPR036681">
    <property type="entry name" value="PgpA-like_sf"/>
</dbReference>
<comment type="caution">
    <text evidence="3">The sequence shown here is derived from an EMBL/GenBank/DDBJ whole genome shotgun (WGS) entry which is preliminary data.</text>
</comment>
<sequence>MKKLYILLGTVGGVGYIPLLPGTLGTMVGVAIYVIFSRFFPQTISYIIMLAVFLIGGIWISGKCNQYFEGDDNSSIVIDELVGFLITMFLVPFSFRFLLLGFVLFRVIDITKPFKIGKIEKISGGWGIMGDDIAAGVLANLIIQALRTMLGW</sequence>
<keyword evidence="1" id="KW-0812">Transmembrane</keyword>
<dbReference type="SUPFAM" id="SSF101307">
    <property type="entry name" value="YutG-like"/>
    <property type="match status" value="1"/>
</dbReference>
<feature type="transmembrane region" description="Helical" evidence="1">
    <location>
        <begin position="6"/>
        <end position="36"/>
    </location>
</feature>
<dbReference type="InterPro" id="IPR026037">
    <property type="entry name" value="PgpA"/>
</dbReference>
<dbReference type="EMBL" id="LAZR01005590">
    <property type="protein sequence ID" value="KKM98676.1"/>
    <property type="molecule type" value="Genomic_DNA"/>
</dbReference>
<name>A0A0F9MHC2_9ZZZZ</name>
<feature type="transmembrane region" description="Helical" evidence="1">
    <location>
        <begin position="126"/>
        <end position="146"/>
    </location>
</feature>
<dbReference type="InterPro" id="IPR007686">
    <property type="entry name" value="YutG/PgpA"/>
</dbReference>
<feature type="domain" description="YutG/PgpA" evidence="2">
    <location>
        <begin position="8"/>
        <end position="146"/>
    </location>
</feature>
<organism evidence="3">
    <name type="scientific">marine sediment metagenome</name>
    <dbReference type="NCBI Taxonomy" id="412755"/>
    <lineage>
        <taxon>unclassified sequences</taxon>
        <taxon>metagenomes</taxon>
        <taxon>ecological metagenomes</taxon>
    </lineage>
</organism>
<gene>
    <name evidence="3" type="ORF">LCGC14_1155470</name>
</gene>
<reference evidence="3" key="1">
    <citation type="journal article" date="2015" name="Nature">
        <title>Complex archaea that bridge the gap between prokaryotes and eukaryotes.</title>
        <authorList>
            <person name="Spang A."/>
            <person name="Saw J.H."/>
            <person name="Jorgensen S.L."/>
            <person name="Zaremba-Niedzwiedzka K."/>
            <person name="Martijn J."/>
            <person name="Lind A.E."/>
            <person name="van Eijk R."/>
            <person name="Schleper C."/>
            <person name="Guy L."/>
            <person name="Ettema T.J."/>
        </authorList>
    </citation>
    <scope>NUCLEOTIDE SEQUENCE</scope>
</reference>
<feature type="transmembrane region" description="Helical" evidence="1">
    <location>
        <begin position="81"/>
        <end position="105"/>
    </location>
</feature>
<evidence type="ECO:0000259" key="2">
    <source>
        <dbReference type="Pfam" id="PF04608"/>
    </source>
</evidence>
<dbReference type="GO" id="GO:0006629">
    <property type="term" value="P:lipid metabolic process"/>
    <property type="evidence" value="ECO:0007669"/>
    <property type="project" value="InterPro"/>
</dbReference>